<evidence type="ECO:0000256" key="8">
    <source>
        <dbReference type="ARBA" id="ARBA00023170"/>
    </source>
</evidence>
<evidence type="ECO:0000313" key="11">
    <source>
        <dbReference type="Proteomes" id="UP001151760"/>
    </source>
</evidence>
<dbReference type="Gene3D" id="3.80.10.10">
    <property type="entry name" value="Ribonuclease Inhibitor"/>
    <property type="match status" value="2"/>
</dbReference>
<keyword evidence="4" id="KW-0732">Signal</keyword>
<evidence type="ECO:0000256" key="9">
    <source>
        <dbReference type="ARBA" id="ARBA00023180"/>
    </source>
</evidence>
<evidence type="ECO:0000256" key="7">
    <source>
        <dbReference type="ARBA" id="ARBA00023136"/>
    </source>
</evidence>
<protein>
    <submittedName>
        <fullName evidence="10">Kinase-like domain-containing protein</fullName>
    </submittedName>
</protein>
<dbReference type="InterPro" id="IPR001611">
    <property type="entry name" value="Leu-rich_rpt"/>
</dbReference>
<proteinExistence type="predicted"/>
<sequence>MSPHLGNLSFFRELSLRKNSFQGTIPHELGRLFRLRRLNLFDNIFSGVIPANLSGCSNLEPLSLGGNTLAGSIPNEMSLLSKLAFLVIEFNKLTGGIPPFLGEYHINGIVLCCGNIPYTLGLWKSLTEFNAGECNVYGSIPCSIFNLSLLVNFSIAENHLTGSLPSEIGNQIQDLEWLQLASLSSARSFGLKNTDGTEGIDTIVNTSFMHSNCSPINSISANGGSNGNSTIFHPRGVRLPTLFNAPKTHN</sequence>
<keyword evidence="11" id="KW-1185">Reference proteome</keyword>
<evidence type="ECO:0000256" key="5">
    <source>
        <dbReference type="ARBA" id="ARBA00022737"/>
    </source>
</evidence>
<keyword evidence="3" id="KW-0812">Transmembrane</keyword>
<dbReference type="PANTHER" id="PTHR27000:SF777">
    <property type="entry name" value="PROTEIN KINASE DOMAIN-CONTAINING PROTEIN"/>
    <property type="match status" value="1"/>
</dbReference>
<reference evidence="10" key="2">
    <citation type="submission" date="2022-01" db="EMBL/GenBank/DDBJ databases">
        <authorList>
            <person name="Yamashiro T."/>
            <person name="Shiraishi A."/>
            <person name="Satake H."/>
            <person name="Nakayama K."/>
        </authorList>
    </citation>
    <scope>NUCLEOTIDE SEQUENCE</scope>
</reference>
<gene>
    <name evidence="10" type="ORF">Tco_0703540</name>
</gene>
<evidence type="ECO:0000256" key="3">
    <source>
        <dbReference type="ARBA" id="ARBA00022692"/>
    </source>
</evidence>
<dbReference type="SUPFAM" id="SSF52058">
    <property type="entry name" value="L domain-like"/>
    <property type="match status" value="1"/>
</dbReference>
<organism evidence="10 11">
    <name type="scientific">Tanacetum coccineum</name>
    <dbReference type="NCBI Taxonomy" id="301880"/>
    <lineage>
        <taxon>Eukaryota</taxon>
        <taxon>Viridiplantae</taxon>
        <taxon>Streptophyta</taxon>
        <taxon>Embryophyta</taxon>
        <taxon>Tracheophyta</taxon>
        <taxon>Spermatophyta</taxon>
        <taxon>Magnoliopsida</taxon>
        <taxon>eudicotyledons</taxon>
        <taxon>Gunneridae</taxon>
        <taxon>Pentapetalae</taxon>
        <taxon>asterids</taxon>
        <taxon>campanulids</taxon>
        <taxon>Asterales</taxon>
        <taxon>Asteraceae</taxon>
        <taxon>Asteroideae</taxon>
        <taxon>Anthemideae</taxon>
        <taxon>Anthemidinae</taxon>
        <taxon>Tanacetum</taxon>
    </lineage>
</organism>
<keyword evidence="7" id="KW-0472">Membrane</keyword>
<accession>A0ABQ4XZP3</accession>
<dbReference type="Pfam" id="PF00560">
    <property type="entry name" value="LRR_1"/>
    <property type="match status" value="2"/>
</dbReference>
<dbReference type="EMBL" id="BQNB010009950">
    <property type="protein sequence ID" value="GJS70699.1"/>
    <property type="molecule type" value="Genomic_DNA"/>
</dbReference>
<evidence type="ECO:0000256" key="4">
    <source>
        <dbReference type="ARBA" id="ARBA00022729"/>
    </source>
</evidence>
<comment type="subcellular location">
    <subcellularLocation>
        <location evidence="1">Membrane</location>
        <topology evidence="1">Single-pass type I membrane protein</topology>
    </subcellularLocation>
</comment>
<comment type="caution">
    <text evidence="10">The sequence shown here is derived from an EMBL/GenBank/DDBJ whole genome shotgun (WGS) entry which is preliminary data.</text>
</comment>
<evidence type="ECO:0000313" key="10">
    <source>
        <dbReference type="EMBL" id="GJS70699.1"/>
    </source>
</evidence>
<keyword evidence="5" id="KW-0677">Repeat</keyword>
<name>A0ABQ4XZP3_9ASTR</name>
<keyword evidence="6" id="KW-1133">Transmembrane helix</keyword>
<dbReference type="Proteomes" id="UP001151760">
    <property type="component" value="Unassembled WGS sequence"/>
</dbReference>
<dbReference type="InterPro" id="IPR032675">
    <property type="entry name" value="LRR_dom_sf"/>
</dbReference>
<keyword evidence="2" id="KW-0433">Leucine-rich repeat</keyword>
<dbReference type="PANTHER" id="PTHR27000">
    <property type="entry name" value="LEUCINE-RICH REPEAT RECEPTOR-LIKE PROTEIN KINASE FAMILY PROTEIN-RELATED"/>
    <property type="match status" value="1"/>
</dbReference>
<keyword evidence="8" id="KW-0675">Receptor</keyword>
<evidence type="ECO:0000256" key="6">
    <source>
        <dbReference type="ARBA" id="ARBA00022989"/>
    </source>
</evidence>
<evidence type="ECO:0000256" key="2">
    <source>
        <dbReference type="ARBA" id="ARBA00022614"/>
    </source>
</evidence>
<evidence type="ECO:0000256" key="1">
    <source>
        <dbReference type="ARBA" id="ARBA00004479"/>
    </source>
</evidence>
<reference evidence="10" key="1">
    <citation type="journal article" date="2022" name="Int. J. Mol. Sci.">
        <title>Draft Genome of Tanacetum Coccineum: Genomic Comparison of Closely Related Tanacetum-Family Plants.</title>
        <authorList>
            <person name="Yamashiro T."/>
            <person name="Shiraishi A."/>
            <person name="Nakayama K."/>
            <person name="Satake H."/>
        </authorList>
    </citation>
    <scope>NUCLEOTIDE SEQUENCE</scope>
</reference>
<keyword evidence="9" id="KW-0325">Glycoprotein</keyword>